<reference evidence="2" key="1">
    <citation type="submission" date="2025-08" db="UniProtKB">
        <authorList>
            <consortium name="RefSeq"/>
        </authorList>
    </citation>
    <scope>IDENTIFICATION</scope>
</reference>
<gene>
    <name evidence="2" type="primary">LOC113147182</name>
</gene>
<sequence>MHNTDQTVAGLPSARLSQLASPQLMKKFRRDTILGSKHSALRDEMSAILQPNVPDICSRRGNRETETLQGYAGKYTNKINDSTYCHGSKKQSSETNKSDQVATLFASVGSKAEVPHSGLRSLRQYFSPDQLNEAFCTKFHVTDALTGRTEIMTARRPGKASAEVKFTAFDPYVASRARKSSVEKAKDNIEHDILGLMPKENQGVKDFLGTTIRHHRAAALECSENWIIPTESASVCRPLGLPRRREAFPWTIETRNNIAHIYDGAHPASPRVTRSCIRPASIPS</sequence>
<evidence type="ECO:0000313" key="1">
    <source>
        <dbReference type="Proteomes" id="UP000515125"/>
    </source>
</evidence>
<dbReference type="Proteomes" id="UP000515125">
    <property type="component" value="Unplaced"/>
</dbReference>
<dbReference type="RefSeq" id="XP_026192633.1">
    <property type="nucleotide sequence ID" value="XM_026336848.1"/>
</dbReference>
<proteinExistence type="predicted"/>
<dbReference type="AlphaFoldDB" id="A0A6P6RXQ0"/>
<evidence type="ECO:0000313" key="2">
    <source>
        <dbReference type="RefSeq" id="XP_026192633.1"/>
    </source>
</evidence>
<organism evidence="1 2">
    <name type="scientific">Cyclospora cayetanensis</name>
    <dbReference type="NCBI Taxonomy" id="88456"/>
    <lineage>
        <taxon>Eukaryota</taxon>
        <taxon>Sar</taxon>
        <taxon>Alveolata</taxon>
        <taxon>Apicomplexa</taxon>
        <taxon>Conoidasida</taxon>
        <taxon>Coccidia</taxon>
        <taxon>Eucoccidiorida</taxon>
        <taxon>Eimeriorina</taxon>
        <taxon>Eimeriidae</taxon>
        <taxon>Cyclospora</taxon>
    </lineage>
</organism>
<dbReference type="GeneID" id="113147182"/>
<dbReference type="OrthoDB" id="346407at2759"/>
<name>A0A6P6RXQ0_9EIME</name>
<protein>
    <submittedName>
        <fullName evidence="2">Uncharacterized protein LOC113147182</fullName>
    </submittedName>
</protein>
<accession>A0A6P6RXQ0</accession>
<keyword evidence="1" id="KW-1185">Reference proteome</keyword>